<dbReference type="OrthoDB" id="506494at2759"/>
<dbReference type="AlphaFoldDB" id="A0A2R6WDB9"/>
<dbReference type="PANTHER" id="PTHR15459">
    <property type="entry name" value="POLYAMINE-MODULATED FACTOR 1"/>
    <property type="match status" value="1"/>
</dbReference>
<keyword evidence="4" id="KW-0132">Cell division</keyword>
<dbReference type="GO" id="GO:0000444">
    <property type="term" value="C:MIS12/MIND type complex"/>
    <property type="evidence" value="ECO:0007669"/>
    <property type="project" value="InterPro"/>
</dbReference>
<feature type="coiled-coil region" evidence="10">
    <location>
        <begin position="112"/>
        <end position="153"/>
    </location>
</feature>
<evidence type="ECO:0000256" key="7">
    <source>
        <dbReference type="ARBA" id="ARBA00023242"/>
    </source>
</evidence>
<keyword evidence="6" id="KW-0995">Kinetochore</keyword>
<keyword evidence="9" id="KW-0137">Centromere</keyword>
<evidence type="ECO:0000313" key="11">
    <source>
        <dbReference type="EMBL" id="PTQ31859.1"/>
    </source>
</evidence>
<evidence type="ECO:0000256" key="10">
    <source>
        <dbReference type="SAM" id="Coils"/>
    </source>
</evidence>
<comment type="subcellular location">
    <subcellularLocation>
        <location evidence="2">Chromosome</location>
        <location evidence="2">Centromere</location>
        <location evidence="2">Kinetochore</location>
    </subcellularLocation>
    <subcellularLocation>
        <location evidence="1">Nucleus</location>
    </subcellularLocation>
</comment>
<proteinExistence type="predicted"/>
<reference evidence="12" key="1">
    <citation type="journal article" date="2017" name="Cell">
        <title>Insights into land plant evolution garnered from the Marchantia polymorpha genome.</title>
        <authorList>
            <person name="Bowman J.L."/>
            <person name="Kohchi T."/>
            <person name="Yamato K.T."/>
            <person name="Jenkins J."/>
            <person name="Shu S."/>
            <person name="Ishizaki K."/>
            <person name="Yamaoka S."/>
            <person name="Nishihama R."/>
            <person name="Nakamura Y."/>
            <person name="Berger F."/>
            <person name="Adam C."/>
            <person name="Aki S.S."/>
            <person name="Althoff F."/>
            <person name="Araki T."/>
            <person name="Arteaga-Vazquez M.A."/>
            <person name="Balasubrmanian S."/>
            <person name="Barry K."/>
            <person name="Bauer D."/>
            <person name="Boehm C.R."/>
            <person name="Briginshaw L."/>
            <person name="Caballero-Perez J."/>
            <person name="Catarino B."/>
            <person name="Chen F."/>
            <person name="Chiyoda S."/>
            <person name="Chovatia M."/>
            <person name="Davies K.M."/>
            <person name="Delmans M."/>
            <person name="Demura T."/>
            <person name="Dierschke T."/>
            <person name="Dolan L."/>
            <person name="Dorantes-Acosta A.E."/>
            <person name="Eklund D.M."/>
            <person name="Florent S.N."/>
            <person name="Flores-Sandoval E."/>
            <person name="Fujiyama A."/>
            <person name="Fukuzawa H."/>
            <person name="Galik B."/>
            <person name="Grimanelli D."/>
            <person name="Grimwood J."/>
            <person name="Grossniklaus U."/>
            <person name="Hamada T."/>
            <person name="Haseloff J."/>
            <person name="Hetherington A.J."/>
            <person name="Higo A."/>
            <person name="Hirakawa Y."/>
            <person name="Hundley H.N."/>
            <person name="Ikeda Y."/>
            <person name="Inoue K."/>
            <person name="Inoue S.I."/>
            <person name="Ishida S."/>
            <person name="Jia Q."/>
            <person name="Kakita M."/>
            <person name="Kanazawa T."/>
            <person name="Kawai Y."/>
            <person name="Kawashima T."/>
            <person name="Kennedy M."/>
            <person name="Kinose K."/>
            <person name="Kinoshita T."/>
            <person name="Kohara Y."/>
            <person name="Koide E."/>
            <person name="Komatsu K."/>
            <person name="Kopischke S."/>
            <person name="Kubo M."/>
            <person name="Kyozuka J."/>
            <person name="Lagercrantz U."/>
            <person name="Lin S.S."/>
            <person name="Lindquist E."/>
            <person name="Lipzen A.M."/>
            <person name="Lu C.W."/>
            <person name="De Luna E."/>
            <person name="Martienssen R.A."/>
            <person name="Minamino N."/>
            <person name="Mizutani M."/>
            <person name="Mizutani M."/>
            <person name="Mochizuki N."/>
            <person name="Monte I."/>
            <person name="Mosher R."/>
            <person name="Nagasaki H."/>
            <person name="Nakagami H."/>
            <person name="Naramoto S."/>
            <person name="Nishitani K."/>
            <person name="Ohtani M."/>
            <person name="Okamoto T."/>
            <person name="Okumura M."/>
            <person name="Phillips J."/>
            <person name="Pollak B."/>
            <person name="Reinders A."/>
            <person name="Rovekamp M."/>
            <person name="Sano R."/>
            <person name="Sawa S."/>
            <person name="Schmid M.W."/>
            <person name="Shirakawa M."/>
            <person name="Solano R."/>
            <person name="Spunde A."/>
            <person name="Suetsugu N."/>
            <person name="Sugano S."/>
            <person name="Sugiyama A."/>
            <person name="Sun R."/>
            <person name="Suzuki Y."/>
            <person name="Takenaka M."/>
            <person name="Takezawa D."/>
            <person name="Tomogane H."/>
            <person name="Tsuzuki M."/>
            <person name="Ueda T."/>
            <person name="Umeda M."/>
            <person name="Ward J.M."/>
            <person name="Watanabe Y."/>
            <person name="Yazaki K."/>
            <person name="Yokoyama R."/>
            <person name="Yoshitake Y."/>
            <person name="Yotsui I."/>
            <person name="Zachgo S."/>
            <person name="Schmutz J."/>
        </authorList>
    </citation>
    <scope>NUCLEOTIDE SEQUENCE [LARGE SCALE GENOMIC DNA]</scope>
    <source>
        <strain evidence="12">Tak-1</strain>
    </source>
</reference>
<keyword evidence="5" id="KW-0498">Mitosis</keyword>
<evidence type="ECO:0000313" key="12">
    <source>
        <dbReference type="Proteomes" id="UP000244005"/>
    </source>
</evidence>
<evidence type="ECO:0000256" key="5">
    <source>
        <dbReference type="ARBA" id="ARBA00022776"/>
    </source>
</evidence>
<keyword evidence="10" id="KW-0175">Coiled coil</keyword>
<accession>A0A2R6WDB9</accession>
<dbReference type="GO" id="GO:0051301">
    <property type="term" value="P:cell division"/>
    <property type="evidence" value="ECO:0007669"/>
    <property type="project" value="UniProtKB-KW"/>
</dbReference>
<protein>
    <submittedName>
        <fullName evidence="11">Uncharacterized protein</fullName>
    </submittedName>
</protein>
<evidence type="ECO:0000256" key="4">
    <source>
        <dbReference type="ARBA" id="ARBA00022618"/>
    </source>
</evidence>
<evidence type="ECO:0000256" key="1">
    <source>
        <dbReference type="ARBA" id="ARBA00004123"/>
    </source>
</evidence>
<sequence>MEGRQEPELSLRCQTFNRHFSQAMHALLTSCTRKEVVGYFSHFEPQTQEYLYKVYALVGAQIRENVIAEFDSICKEHQVYEVLDHVSDRALISADGAGDHIHPEKVVKEVAVRRKLQEMEEVKRRLGLAQKENDSLEAQLKVLHLEIDNSQDQGSDNALYKKIQKANIELFKLLD</sequence>
<name>A0A2R6WDB9_MARPO</name>
<keyword evidence="8" id="KW-0131">Cell cycle</keyword>
<dbReference type="GO" id="GO:0005634">
    <property type="term" value="C:nucleus"/>
    <property type="evidence" value="ECO:0007669"/>
    <property type="project" value="UniProtKB-SubCell"/>
</dbReference>
<dbReference type="Pfam" id="PF03980">
    <property type="entry name" value="Nnf1"/>
    <property type="match status" value="1"/>
</dbReference>
<evidence type="ECO:0000256" key="2">
    <source>
        <dbReference type="ARBA" id="ARBA00004629"/>
    </source>
</evidence>
<dbReference type="PANTHER" id="PTHR15459:SF3">
    <property type="entry name" value="POLYAMINE-MODULATED FACTOR 1"/>
    <property type="match status" value="1"/>
</dbReference>
<keyword evidence="7" id="KW-0539">Nucleus</keyword>
<dbReference type="OMA" id="THANIMD"/>
<evidence type="ECO:0000256" key="3">
    <source>
        <dbReference type="ARBA" id="ARBA00022454"/>
    </source>
</evidence>
<keyword evidence="3" id="KW-0158">Chromosome</keyword>
<organism evidence="11 12">
    <name type="scientific">Marchantia polymorpha</name>
    <name type="common">Common liverwort</name>
    <name type="synonym">Marchantia aquatica</name>
    <dbReference type="NCBI Taxonomy" id="3197"/>
    <lineage>
        <taxon>Eukaryota</taxon>
        <taxon>Viridiplantae</taxon>
        <taxon>Streptophyta</taxon>
        <taxon>Embryophyta</taxon>
        <taxon>Marchantiophyta</taxon>
        <taxon>Marchantiopsida</taxon>
        <taxon>Marchantiidae</taxon>
        <taxon>Marchantiales</taxon>
        <taxon>Marchantiaceae</taxon>
        <taxon>Marchantia</taxon>
    </lineage>
</organism>
<dbReference type="InterPro" id="IPR007128">
    <property type="entry name" value="PMF1/Nnf1"/>
</dbReference>
<gene>
    <name evidence="11" type="ORF">MARPO_0106s0044</name>
</gene>
<dbReference type="Proteomes" id="UP000244005">
    <property type="component" value="Unassembled WGS sequence"/>
</dbReference>
<evidence type="ECO:0000256" key="9">
    <source>
        <dbReference type="ARBA" id="ARBA00023328"/>
    </source>
</evidence>
<evidence type="ECO:0000256" key="6">
    <source>
        <dbReference type="ARBA" id="ARBA00022838"/>
    </source>
</evidence>
<keyword evidence="12" id="KW-1185">Reference proteome</keyword>
<dbReference type="Gramene" id="Mp5g21550.1">
    <property type="protein sequence ID" value="Mp5g21550.1.cds"/>
    <property type="gene ID" value="Mp5g21550"/>
</dbReference>
<dbReference type="PROSITE" id="PS51257">
    <property type="entry name" value="PROKAR_LIPOPROTEIN"/>
    <property type="match status" value="1"/>
</dbReference>
<dbReference type="EMBL" id="KZ772778">
    <property type="protein sequence ID" value="PTQ31859.1"/>
    <property type="molecule type" value="Genomic_DNA"/>
</dbReference>
<evidence type="ECO:0000256" key="8">
    <source>
        <dbReference type="ARBA" id="ARBA00023306"/>
    </source>
</evidence>